<protein>
    <submittedName>
        <fullName evidence="1">Jg17770 protein</fullName>
    </submittedName>
</protein>
<evidence type="ECO:0000313" key="1">
    <source>
        <dbReference type="EMBL" id="CAH2233143.1"/>
    </source>
</evidence>
<organism evidence="1 2">
    <name type="scientific">Pararge aegeria aegeria</name>
    <dbReference type="NCBI Taxonomy" id="348720"/>
    <lineage>
        <taxon>Eukaryota</taxon>
        <taxon>Metazoa</taxon>
        <taxon>Ecdysozoa</taxon>
        <taxon>Arthropoda</taxon>
        <taxon>Hexapoda</taxon>
        <taxon>Insecta</taxon>
        <taxon>Pterygota</taxon>
        <taxon>Neoptera</taxon>
        <taxon>Endopterygota</taxon>
        <taxon>Lepidoptera</taxon>
        <taxon>Glossata</taxon>
        <taxon>Ditrysia</taxon>
        <taxon>Papilionoidea</taxon>
        <taxon>Nymphalidae</taxon>
        <taxon>Satyrinae</taxon>
        <taxon>Satyrini</taxon>
        <taxon>Parargina</taxon>
        <taxon>Pararge</taxon>
    </lineage>
</organism>
<dbReference type="AlphaFoldDB" id="A0A8S4RC98"/>
<reference evidence="1" key="1">
    <citation type="submission" date="2022-03" db="EMBL/GenBank/DDBJ databases">
        <authorList>
            <person name="Lindestad O."/>
        </authorList>
    </citation>
    <scope>NUCLEOTIDE SEQUENCE</scope>
</reference>
<proteinExistence type="predicted"/>
<comment type="caution">
    <text evidence="1">The sequence shown here is derived from an EMBL/GenBank/DDBJ whole genome shotgun (WGS) entry which is preliminary data.</text>
</comment>
<accession>A0A8S4RC98</accession>
<keyword evidence="2" id="KW-1185">Reference proteome</keyword>
<name>A0A8S4RC98_9NEOP</name>
<dbReference type="EMBL" id="CAKXAJ010024942">
    <property type="protein sequence ID" value="CAH2233143.1"/>
    <property type="molecule type" value="Genomic_DNA"/>
</dbReference>
<dbReference type="Proteomes" id="UP000838756">
    <property type="component" value="Unassembled WGS sequence"/>
</dbReference>
<sequence>MLQFALADLSKNYDNITLFMTMIKAECLRKYGGKNSLSHQSHCVVKLDLKSAFLTWAQVSLKASAPRSASEVTISSGRGGAAKDIYCAAAS</sequence>
<gene>
    <name evidence="1" type="primary">jg17770</name>
    <name evidence="1" type="ORF">PAEG_LOCUS11270</name>
</gene>
<evidence type="ECO:0000313" key="2">
    <source>
        <dbReference type="Proteomes" id="UP000838756"/>
    </source>
</evidence>